<feature type="non-terminal residue" evidence="1">
    <location>
        <position position="81"/>
    </location>
</feature>
<sequence length="81" mass="9405">MIVENRNGQPANWEVHCPLEGRRICSPFSESGFSMYEFVFKDLKFHMPFSNLTIRVFGRLNLAPSQLHPNSLAFIRAFEMV</sequence>
<proteinExistence type="predicted"/>
<organism evidence="1 2">
    <name type="scientific">Trifolium medium</name>
    <dbReference type="NCBI Taxonomy" id="97028"/>
    <lineage>
        <taxon>Eukaryota</taxon>
        <taxon>Viridiplantae</taxon>
        <taxon>Streptophyta</taxon>
        <taxon>Embryophyta</taxon>
        <taxon>Tracheophyta</taxon>
        <taxon>Spermatophyta</taxon>
        <taxon>Magnoliopsida</taxon>
        <taxon>eudicotyledons</taxon>
        <taxon>Gunneridae</taxon>
        <taxon>Pentapetalae</taxon>
        <taxon>rosids</taxon>
        <taxon>fabids</taxon>
        <taxon>Fabales</taxon>
        <taxon>Fabaceae</taxon>
        <taxon>Papilionoideae</taxon>
        <taxon>50 kb inversion clade</taxon>
        <taxon>NPAAA clade</taxon>
        <taxon>Hologalegina</taxon>
        <taxon>IRL clade</taxon>
        <taxon>Trifolieae</taxon>
        <taxon>Trifolium</taxon>
    </lineage>
</organism>
<dbReference type="Proteomes" id="UP000265520">
    <property type="component" value="Unassembled WGS sequence"/>
</dbReference>
<dbReference type="AlphaFoldDB" id="A0A392TQ95"/>
<name>A0A392TQ95_9FABA</name>
<evidence type="ECO:0000313" key="1">
    <source>
        <dbReference type="EMBL" id="MCI63369.1"/>
    </source>
</evidence>
<dbReference type="EMBL" id="LXQA010635926">
    <property type="protein sequence ID" value="MCI63369.1"/>
    <property type="molecule type" value="Genomic_DNA"/>
</dbReference>
<comment type="caution">
    <text evidence="1">The sequence shown here is derived from an EMBL/GenBank/DDBJ whole genome shotgun (WGS) entry which is preliminary data.</text>
</comment>
<evidence type="ECO:0000313" key="2">
    <source>
        <dbReference type="Proteomes" id="UP000265520"/>
    </source>
</evidence>
<protein>
    <submittedName>
        <fullName evidence="1">Uncharacterized protein</fullName>
    </submittedName>
</protein>
<keyword evidence="2" id="KW-1185">Reference proteome</keyword>
<accession>A0A392TQ95</accession>
<reference evidence="1 2" key="1">
    <citation type="journal article" date="2018" name="Front. Plant Sci.">
        <title>Red Clover (Trifolium pratense) and Zigzag Clover (T. medium) - A Picture of Genomic Similarities and Differences.</title>
        <authorList>
            <person name="Dluhosova J."/>
            <person name="Istvanek J."/>
            <person name="Nedelnik J."/>
            <person name="Repkova J."/>
        </authorList>
    </citation>
    <scope>NUCLEOTIDE SEQUENCE [LARGE SCALE GENOMIC DNA]</scope>
    <source>
        <strain evidence="2">cv. 10/8</strain>
        <tissue evidence="1">Leaf</tissue>
    </source>
</reference>